<comment type="caution">
    <text evidence="7">Lacks conserved residue(s) required for the propagation of feature annotation.</text>
</comment>
<keyword evidence="9" id="KW-1185">Reference proteome</keyword>
<dbReference type="Proteomes" id="UP000634206">
    <property type="component" value="Unassembled WGS sequence"/>
</dbReference>
<dbReference type="RefSeq" id="WP_343221517.1">
    <property type="nucleotide sequence ID" value="NZ_JAENIG010000001.1"/>
</dbReference>
<keyword evidence="3" id="KW-1003">Cell membrane</keyword>
<feature type="transmembrane region" description="Helical" evidence="7">
    <location>
        <begin position="104"/>
        <end position="124"/>
    </location>
</feature>
<evidence type="ECO:0000313" key="8">
    <source>
        <dbReference type="EMBL" id="MBK1853393.1"/>
    </source>
</evidence>
<evidence type="ECO:0000256" key="1">
    <source>
        <dbReference type="ARBA" id="ARBA00004651"/>
    </source>
</evidence>
<evidence type="ECO:0000313" key="9">
    <source>
        <dbReference type="Proteomes" id="UP000634206"/>
    </source>
</evidence>
<feature type="transmembrane region" description="Helical" evidence="7">
    <location>
        <begin position="39"/>
        <end position="62"/>
    </location>
</feature>
<evidence type="ECO:0000256" key="3">
    <source>
        <dbReference type="ARBA" id="ARBA00022475"/>
    </source>
</evidence>
<evidence type="ECO:0000256" key="2">
    <source>
        <dbReference type="ARBA" id="ARBA00009784"/>
    </source>
</evidence>
<dbReference type="InterPro" id="IPR002771">
    <property type="entry name" value="Multi_antbiot-R_MarC"/>
</dbReference>
<dbReference type="PANTHER" id="PTHR33508">
    <property type="entry name" value="UPF0056 MEMBRANE PROTEIN YHCE"/>
    <property type="match status" value="1"/>
</dbReference>
<sequence>MDLVLSTAVTLFIVLDPFGNLAVFNSVLASQPEAKRNGILVRELTIALVVLMFFLFCGRPVLDFLNLQQSTLRISGGLILFLVSLGMVFPAKSVLGGEEGEEPFIVPLAIPLMAGPSAIIYLLLLSNQHAHVIGNIAIATFLAWMVSATILLASPFFMRILGRKGTRALERLMGMLLVMISVQMFMDGLAEYQSMH</sequence>
<evidence type="ECO:0000256" key="5">
    <source>
        <dbReference type="ARBA" id="ARBA00022989"/>
    </source>
</evidence>
<dbReference type="GO" id="GO:0005886">
    <property type="term" value="C:plasma membrane"/>
    <property type="evidence" value="ECO:0007669"/>
    <property type="project" value="UniProtKB-SubCell"/>
</dbReference>
<evidence type="ECO:0000256" key="6">
    <source>
        <dbReference type="ARBA" id="ARBA00023136"/>
    </source>
</evidence>
<evidence type="ECO:0000256" key="7">
    <source>
        <dbReference type="RuleBase" id="RU362048"/>
    </source>
</evidence>
<dbReference type="Pfam" id="PF01914">
    <property type="entry name" value="MarC"/>
    <property type="match status" value="1"/>
</dbReference>
<feature type="transmembrane region" description="Helical" evidence="7">
    <location>
        <begin position="74"/>
        <end position="92"/>
    </location>
</feature>
<dbReference type="NCBIfam" id="TIGR00427">
    <property type="entry name" value="NAAT family transporter"/>
    <property type="match status" value="1"/>
</dbReference>
<feature type="transmembrane region" description="Helical" evidence="7">
    <location>
        <begin position="136"/>
        <end position="160"/>
    </location>
</feature>
<accession>A0AAE2V8C5</accession>
<protein>
    <recommendedName>
        <fullName evidence="7">UPF0056 membrane protein</fullName>
    </recommendedName>
</protein>
<organism evidence="8 9">
    <name type="scientific">Oceaniferula flava</name>
    <dbReference type="NCBI Taxonomy" id="2800421"/>
    <lineage>
        <taxon>Bacteria</taxon>
        <taxon>Pseudomonadati</taxon>
        <taxon>Verrucomicrobiota</taxon>
        <taxon>Verrucomicrobiia</taxon>
        <taxon>Verrucomicrobiales</taxon>
        <taxon>Verrucomicrobiaceae</taxon>
        <taxon>Oceaniferula</taxon>
    </lineage>
</organism>
<keyword evidence="5 7" id="KW-1133">Transmembrane helix</keyword>
<dbReference type="PANTHER" id="PTHR33508:SF10">
    <property type="entry name" value="UPF0056 INNER MEMBRANE PROTEIN YHGN"/>
    <property type="match status" value="1"/>
</dbReference>
<comment type="caution">
    <text evidence="8">The sequence shown here is derived from an EMBL/GenBank/DDBJ whole genome shotgun (WGS) entry which is preliminary data.</text>
</comment>
<evidence type="ECO:0000256" key="4">
    <source>
        <dbReference type="ARBA" id="ARBA00022692"/>
    </source>
</evidence>
<name>A0AAE2V8C5_9BACT</name>
<dbReference type="AlphaFoldDB" id="A0AAE2V8C5"/>
<proteinExistence type="inferred from homology"/>
<comment type="similarity">
    <text evidence="2 7">Belongs to the UPF0056 (MarC) family.</text>
</comment>
<keyword evidence="4 7" id="KW-0812">Transmembrane</keyword>
<comment type="subcellular location">
    <subcellularLocation>
        <location evidence="1 7">Cell membrane</location>
        <topology evidence="1 7">Multi-pass membrane protein</topology>
    </subcellularLocation>
</comment>
<reference evidence="8" key="1">
    <citation type="submission" date="2021-01" db="EMBL/GenBank/DDBJ databases">
        <title>Modified the classification status of verrucomicrobia.</title>
        <authorList>
            <person name="Feng X."/>
        </authorList>
    </citation>
    <scope>NUCLEOTIDE SEQUENCE</scope>
    <source>
        <strain evidence="8">5K15</strain>
    </source>
</reference>
<dbReference type="EMBL" id="JAENIG010000001">
    <property type="protein sequence ID" value="MBK1853393.1"/>
    <property type="molecule type" value="Genomic_DNA"/>
</dbReference>
<keyword evidence="6 7" id="KW-0472">Membrane</keyword>
<gene>
    <name evidence="8" type="ORF">JIN83_00325</name>
</gene>